<gene>
    <name evidence="2" type="ORF">DUI87_24898</name>
</gene>
<dbReference type="AlphaFoldDB" id="A0A3M0JEB8"/>
<feature type="region of interest" description="Disordered" evidence="1">
    <location>
        <begin position="25"/>
        <end position="132"/>
    </location>
</feature>
<evidence type="ECO:0000313" key="2">
    <source>
        <dbReference type="EMBL" id="RMB98680.1"/>
    </source>
</evidence>
<feature type="compositionally biased region" description="Basic and acidic residues" evidence="1">
    <location>
        <begin position="35"/>
        <end position="132"/>
    </location>
</feature>
<dbReference type="EMBL" id="QRBI01000152">
    <property type="protein sequence ID" value="RMB98680.1"/>
    <property type="molecule type" value="Genomic_DNA"/>
</dbReference>
<keyword evidence="3" id="KW-1185">Reference proteome</keyword>
<evidence type="ECO:0000256" key="1">
    <source>
        <dbReference type="SAM" id="MobiDB-lite"/>
    </source>
</evidence>
<feature type="compositionally biased region" description="Basic and acidic residues" evidence="1">
    <location>
        <begin position="264"/>
        <end position="274"/>
    </location>
</feature>
<evidence type="ECO:0000313" key="3">
    <source>
        <dbReference type="Proteomes" id="UP000269221"/>
    </source>
</evidence>
<reference evidence="2 3" key="1">
    <citation type="submission" date="2018-07" db="EMBL/GenBank/DDBJ databases">
        <title>A high quality draft genome assembly of the barn swallow (H. rustica rustica).</title>
        <authorList>
            <person name="Formenti G."/>
            <person name="Chiara M."/>
            <person name="Poveda L."/>
            <person name="Francoijs K.-J."/>
            <person name="Bonisoli-Alquati A."/>
            <person name="Canova L."/>
            <person name="Gianfranceschi L."/>
            <person name="Horner D.S."/>
            <person name="Saino N."/>
        </authorList>
    </citation>
    <scope>NUCLEOTIDE SEQUENCE [LARGE SCALE GENOMIC DNA]</scope>
    <source>
        <strain evidence="2">Chelidonia</strain>
        <tissue evidence="2">Blood</tissue>
    </source>
</reference>
<dbReference type="Proteomes" id="UP000269221">
    <property type="component" value="Unassembled WGS sequence"/>
</dbReference>
<name>A0A3M0JEB8_HIRRU</name>
<comment type="caution">
    <text evidence="2">The sequence shown here is derived from an EMBL/GenBank/DDBJ whole genome shotgun (WGS) entry which is preliminary data.</text>
</comment>
<accession>A0A3M0JEB8</accession>
<feature type="region of interest" description="Disordered" evidence="1">
    <location>
        <begin position="255"/>
        <end position="274"/>
    </location>
</feature>
<proteinExistence type="predicted"/>
<protein>
    <submittedName>
        <fullName evidence="2">Uncharacterized protein</fullName>
    </submittedName>
</protein>
<organism evidence="2 3">
    <name type="scientific">Hirundo rustica rustica</name>
    <dbReference type="NCBI Taxonomy" id="333673"/>
    <lineage>
        <taxon>Eukaryota</taxon>
        <taxon>Metazoa</taxon>
        <taxon>Chordata</taxon>
        <taxon>Craniata</taxon>
        <taxon>Vertebrata</taxon>
        <taxon>Euteleostomi</taxon>
        <taxon>Archelosauria</taxon>
        <taxon>Archosauria</taxon>
        <taxon>Dinosauria</taxon>
        <taxon>Saurischia</taxon>
        <taxon>Theropoda</taxon>
        <taxon>Coelurosauria</taxon>
        <taxon>Aves</taxon>
        <taxon>Neognathae</taxon>
        <taxon>Neoaves</taxon>
        <taxon>Telluraves</taxon>
        <taxon>Australaves</taxon>
        <taxon>Passeriformes</taxon>
        <taxon>Sylvioidea</taxon>
        <taxon>Hirundinidae</taxon>
        <taxon>Hirundo</taxon>
    </lineage>
</organism>
<sequence length="274" mass="31903">MYQECILVMESRNIDLDKFLMETSLSKILKKKKEERRGEERRGEERRGEERRRGEEEERRGEERRGGGEERRERRGEERGEERRGEERRGEERRGEERRGEERRGEERRGEERRGEGEERRGEERRGEERRGETSSCITSCFKFSLRILLQVDLKKGKSDWDFIHDPVLLKRAGFTGWVSAVSQTPAANEPELTVPGVCRDPVARGVAVPSPLLDASSDLPSCPFRNPSQLSKAGVLWKSDGWWLPKARSRVHHRTGRRGRCSAVEKHFQGHRG</sequence>